<dbReference type="AlphaFoldDB" id="A0A9D2PAH1"/>
<evidence type="ECO:0000313" key="2">
    <source>
        <dbReference type="EMBL" id="HJC47155.1"/>
    </source>
</evidence>
<comment type="caution">
    <text evidence="2">The sequence shown here is derived from an EMBL/GenBank/DDBJ whole genome shotgun (WGS) entry which is preliminary data.</text>
</comment>
<accession>A0A9D2PAH1</accession>
<keyword evidence="1" id="KW-0175">Coiled coil</keyword>
<gene>
    <name evidence="2" type="ORF">IAA04_03780</name>
</gene>
<evidence type="ECO:0000313" key="3">
    <source>
        <dbReference type="Proteomes" id="UP000823883"/>
    </source>
</evidence>
<dbReference type="Proteomes" id="UP000823883">
    <property type="component" value="Unassembled WGS sequence"/>
</dbReference>
<reference evidence="2" key="2">
    <citation type="submission" date="2021-04" db="EMBL/GenBank/DDBJ databases">
        <authorList>
            <person name="Gilroy R."/>
        </authorList>
    </citation>
    <scope>NUCLEOTIDE SEQUENCE</scope>
    <source>
        <strain evidence="2">CHK183-5548</strain>
    </source>
</reference>
<name>A0A9D2PAH1_9FIRM</name>
<dbReference type="EMBL" id="DWWL01000025">
    <property type="protein sequence ID" value="HJC47155.1"/>
    <property type="molecule type" value="Genomic_DNA"/>
</dbReference>
<proteinExistence type="predicted"/>
<feature type="coiled-coil region" evidence="1">
    <location>
        <begin position="173"/>
        <end position="226"/>
    </location>
</feature>
<reference evidence="2" key="1">
    <citation type="journal article" date="2021" name="PeerJ">
        <title>Extensive microbial diversity within the chicken gut microbiome revealed by metagenomics and culture.</title>
        <authorList>
            <person name="Gilroy R."/>
            <person name="Ravi A."/>
            <person name="Getino M."/>
            <person name="Pursley I."/>
            <person name="Horton D.L."/>
            <person name="Alikhan N.F."/>
            <person name="Baker D."/>
            <person name="Gharbi K."/>
            <person name="Hall N."/>
            <person name="Watson M."/>
            <person name="Adriaenssens E.M."/>
            <person name="Foster-Nyarko E."/>
            <person name="Jarju S."/>
            <person name="Secka A."/>
            <person name="Antonio M."/>
            <person name="Oren A."/>
            <person name="Chaudhuri R.R."/>
            <person name="La Ragione R."/>
            <person name="Hildebrand F."/>
            <person name="Pallen M.J."/>
        </authorList>
    </citation>
    <scope>NUCLEOTIDE SEQUENCE</scope>
    <source>
        <strain evidence="2">CHK183-5548</strain>
    </source>
</reference>
<organism evidence="2 3">
    <name type="scientific">Candidatus Lachnoclostridium pullistercoris</name>
    <dbReference type="NCBI Taxonomy" id="2838632"/>
    <lineage>
        <taxon>Bacteria</taxon>
        <taxon>Bacillati</taxon>
        <taxon>Bacillota</taxon>
        <taxon>Clostridia</taxon>
        <taxon>Lachnospirales</taxon>
        <taxon>Lachnospiraceae</taxon>
    </lineage>
</organism>
<evidence type="ECO:0000256" key="1">
    <source>
        <dbReference type="SAM" id="Coils"/>
    </source>
</evidence>
<sequence>MIVPIIETLGTVMGTAGKAIIPVVLGGIGGLPKLLKKIWENLTEEPAKEAASLKAVNDQSPVADVSRAAEVFETYKDQVRKEAETIENAVEEEVEYFLKEITAMLQAKEDVLSRYQIRLPRIERKTRKILSKIKGRIDHEISRTVSLDNPECKRILAMSSGSRKEEEMKKFFQNALESALETVCDEIKEMLEEIFEELDEEIPGAVERSREEVKWYSRELEQVDSENYVKKTEKIMAEAAGIAAGCDVVTRLMEG</sequence>
<protein>
    <submittedName>
        <fullName evidence="2">Uncharacterized protein</fullName>
    </submittedName>
</protein>